<keyword evidence="1" id="KW-0175">Coiled coil</keyword>
<reference evidence="2 3" key="2">
    <citation type="submission" date="2019-09" db="EMBL/GenBank/DDBJ databases">
        <authorList>
            <person name="Jin C."/>
        </authorList>
    </citation>
    <scope>NUCLEOTIDE SEQUENCE [LARGE SCALE GENOMIC DNA]</scope>
    <source>
        <strain evidence="2 3">BN140041</strain>
    </source>
</reference>
<evidence type="ECO:0000313" key="2">
    <source>
        <dbReference type="EMBL" id="KAA1426682.1"/>
    </source>
</evidence>
<comment type="caution">
    <text evidence="2">The sequence shown here is derived from an EMBL/GenBank/DDBJ whole genome shotgun (WGS) entry which is preliminary data.</text>
</comment>
<dbReference type="AlphaFoldDB" id="A0A5B1M190"/>
<name>A0A5B1M190_9ACTN</name>
<protein>
    <recommendedName>
        <fullName evidence="4">HNH endonuclease</fullName>
    </recommendedName>
</protein>
<evidence type="ECO:0008006" key="4">
    <source>
        <dbReference type="Google" id="ProtNLM"/>
    </source>
</evidence>
<dbReference type="EMBL" id="VUJW01000007">
    <property type="protein sequence ID" value="KAA1426682.1"/>
    <property type="molecule type" value="Genomic_DNA"/>
</dbReference>
<proteinExistence type="predicted"/>
<accession>A0A5B1M190</accession>
<reference evidence="2 3" key="1">
    <citation type="submission" date="2019-09" db="EMBL/GenBank/DDBJ databases">
        <title>Nocardioides panacisoli sp. nov., isolated from the soil of a ginseng field.</title>
        <authorList>
            <person name="Cho C."/>
        </authorList>
    </citation>
    <scope>NUCLEOTIDE SEQUENCE [LARGE SCALE GENOMIC DNA]</scope>
    <source>
        <strain evidence="2 3">BN140041</strain>
    </source>
</reference>
<keyword evidence="3" id="KW-1185">Reference proteome</keyword>
<feature type="non-terminal residue" evidence="2">
    <location>
        <position position="116"/>
    </location>
</feature>
<dbReference type="Proteomes" id="UP000324351">
    <property type="component" value="Unassembled WGS sequence"/>
</dbReference>
<gene>
    <name evidence="2" type="ORF">F0U47_13140</name>
</gene>
<sequence>MNSTLVVVSGGAVVAQLMPRPHPITACADQLSAALADVAGVPAVYMSPADKRAALLALTAAERRLAELRLRVMAASADVADAVGARDVEAWLASRTQAESAVARAAQELANALDCR</sequence>
<evidence type="ECO:0000256" key="1">
    <source>
        <dbReference type="SAM" id="Coils"/>
    </source>
</evidence>
<feature type="coiled-coil region" evidence="1">
    <location>
        <begin position="51"/>
        <end position="78"/>
    </location>
</feature>
<evidence type="ECO:0000313" key="3">
    <source>
        <dbReference type="Proteomes" id="UP000324351"/>
    </source>
</evidence>
<organism evidence="2 3">
    <name type="scientific">Nocardioides antri</name>
    <dbReference type="NCBI Taxonomy" id="2607659"/>
    <lineage>
        <taxon>Bacteria</taxon>
        <taxon>Bacillati</taxon>
        <taxon>Actinomycetota</taxon>
        <taxon>Actinomycetes</taxon>
        <taxon>Propionibacteriales</taxon>
        <taxon>Nocardioidaceae</taxon>
        <taxon>Nocardioides</taxon>
    </lineage>
</organism>